<dbReference type="CDD" id="cd01650">
    <property type="entry name" value="RT_nLTR_like"/>
    <property type="match status" value="1"/>
</dbReference>
<sequence>MSVHKEIKREIRRAKLSYKRKLEDMLSNNNMGSAWDSIRSMVGLTDNVKKRVSLDGFTSDLVLAQELNKFYSRFDVYFFNNEIMTLRNTSLESKQCFSPFFDEYSVVKTFKHCKIRTSAGPDNISSRLLSNCAVQLGPIFNYIFNLSLSQQKVPNLWKQSTIVPVGKFKHPKSLNDFRPIALTSLVMKSLEKLIKAELLKTTEHRLDPLQFAYRTKRGVQDATITLLNYICKHLDSPNNHVRLMFVDFSSAFNTIQPHLLIQRLRDNFGLKGSIVGWILDFLTGRTQRVRVNGKFSDLTVTSTGSPQGCVLSPLLYILYTNDCCSSFENRHILKFADDTVIVSLLNSTETSHGPVIDYFLKWCQESFLSLNVLKTKDMCIDFRRVQPSPDTIVIDGQTVESVESYKYLGTFLDNKLTFKKNTDSIHKKSQQRLFCLRKLSKFQVDSTLMILFNRSFIESIITFSFVCWFQSLRVKERNLLNKVVSVSSKIIGLPQETLQDLYEKQLFKKANSILTDFSHPLYLQFQFLPSGSLLRLPFAKTNRFKHSFVPSAVSLLNARRVR</sequence>
<dbReference type="GeneTree" id="ENSGT01120000271821"/>
<dbReference type="PANTHER" id="PTHR47510">
    <property type="entry name" value="REVERSE TRANSCRIPTASE DOMAIN-CONTAINING PROTEIN"/>
    <property type="match status" value="1"/>
</dbReference>
<protein>
    <recommendedName>
        <fullName evidence="1">Reverse transcriptase domain-containing protein</fullName>
    </recommendedName>
</protein>
<dbReference type="AlphaFoldDB" id="A0A9J7Y5Z2"/>
<keyword evidence="3" id="KW-1185">Reference proteome</keyword>
<dbReference type="PANTHER" id="PTHR47510:SF3">
    <property type="entry name" value="ENDO_EXONUCLEASE_PHOSPHATASE DOMAIN-CONTAINING PROTEIN"/>
    <property type="match status" value="1"/>
</dbReference>
<dbReference type="InterPro" id="IPR000477">
    <property type="entry name" value="RT_dom"/>
</dbReference>
<evidence type="ECO:0000313" key="3">
    <source>
        <dbReference type="Proteomes" id="UP001108240"/>
    </source>
</evidence>
<name>A0A9J7Y5Z2_CYPCA</name>
<organism evidence="2 3">
    <name type="scientific">Cyprinus carpio carpio</name>
    <dbReference type="NCBI Taxonomy" id="630221"/>
    <lineage>
        <taxon>Eukaryota</taxon>
        <taxon>Metazoa</taxon>
        <taxon>Chordata</taxon>
        <taxon>Craniata</taxon>
        <taxon>Vertebrata</taxon>
        <taxon>Euteleostomi</taxon>
        <taxon>Actinopterygii</taxon>
        <taxon>Neopterygii</taxon>
        <taxon>Teleostei</taxon>
        <taxon>Ostariophysi</taxon>
        <taxon>Cypriniformes</taxon>
        <taxon>Cyprinidae</taxon>
        <taxon>Cyprininae</taxon>
        <taxon>Cyprinus</taxon>
    </lineage>
</organism>
<dbReference type="OMA" id="FFNNEIM"/>
<dbReference type="Ensembl" id="ENSCCRT00000166419.1">
    <property type="protein sequence ID" value="ENSCCRP00000114208.1"/>
    <property type="gene ID" value="ENSCCRG00000062594.1"/>
</dbReference>
<evidence type="ECO:0000313" key="2">
    <source>
        <dbReference type="Ensembl" id="ENSCCRP00000114208.1"/>
    </source>
</evidence>
<dbReference type="SUPFAM" id="SSF56672">
    <property type="entry name" value="DNA/RNA polymerases"/>
    <property type="match status" value="1"/>
</dbReference>
<dbReference type="Pfam" id="PF00078">
    <property type="entry name" value="RVT_1"/>
    <property type="match status" value="1"/>
</dbReference>
<evidence type="ECO:0000259" key="1">
    <source>
        <dbReference type="PROSITE" id="PS50878"/>
    </source>
</evidence>
<accession>A0A9J7Y5Z2</accession>
<dbReference type="GO" id="GO:0016706">
    <property type="term" value="F:2-oxoglutarate-dependent dioxygenase activity"/>
    <property type="evidence" value="ECO:0007669"/>
    <property type="project" value="InterPro"/>
</dbReference>
<dbReference type="Proteomes" id="UP001108240">
    <property type="component" value="Unplaced"/>
</dbReference>
<dbReference type="GO" id="GO:0008168">
    <property type="term" value="F:methyltransferase activity"/>
    <property type="evidence" value="ECO:0007669"/>
    <property type="project" value="InterPro"/>
</dbReference>
<proteinExistence type="predicted"/>
<dbReference type="InterPro" id="IPR015095">
    <property type="entry name" value="AlkB_hom8_N"/>
</dbReference>
<reference evidence="2" key="1">
    <citation type="submission" date="2025-08" db="UniProtKB">
        <authorList>
            <consortium name="Ensembl"/>
        </authorList>
    </citation>
    <scope>IDENTIFICATION</scope>
</reference>
<dbReference type="InterPro" id="IPR043502">
    <property type="entry name" value="DNA/RNA_pol_sf"/>
</dbReference>
<feature type="domain" description="Reverse transcriptase" evidence="1">
    <location>
        <begin position="146"/>
        <end position="412"/>
    </location>
</feature>
<dbReference type="PROSITE" id="PS50878">
    <property type="entry name" value="RT_POL"/>
    <property type="match status" value="1"/>
</dbReference>
<reference evidence="2" key="2">
    <citation type="submission" date="2025-09" db="UniProtKB">
        <authorList>
            <consortium name="Ensembl"/>
        </authorList>
    </citation>
    <scope>IDENTIFICATION</scope>
</reference>
<dbReference type="Pfam" id="PF09004">
    <property type="entry name" value="ALKBH8_N"/>
    <property type="match status" value="1"/>
</dbReference>